<dbReference type="Proteomes" id="UP001279734">
    <property type="component" value="Unassembled WGS sequence"/>
</dbReference>
<sequence length="233" mass="25909">MVKKTESPSSSRTSRVSCHGVDNTGSVLTTSTIAFLIVDYGIPNNWCYHAPGSTGRTNAPPGGFVTVYENHLRGGLHYLMPCTLYALVEALGVPIARLHPDALCCLVSLYIFSLLHADAFDNKAALLIFRFTESEDWVSVSPKTGFHFHETNPNSVKNWKNRLFFLQDPSDFELPHEWDPISEYFHGKVSSDDAKDTAELVAAINFQMVRFSIQGYFLTSITFQAARWGPPSG</sequence>
<proteinExistence type="predicted"/>
<reference evidence="1" key="1">
    <citation type="submission" date="2023-05" db="EMBL/GenBank/DDBJ databases">
        <title>Nepenthes gracilis genome sequencing.</title>
        <authorList>
            <person name="Fukushima K."/>
        </authorList>
    </citation>
    <scope>NUCLEOTIDE SEQUENCE</scope>
    <source>
        <strain evidence="1">SING2019-196</strain>
    </source>
</reference>
<gene>
    <name evidence="1" type="ORF">Nepgr_008232</name>
</gene>
<evidence type="ECO:0000313" key="1">
    <source>
        <dbReference type="EMBL" id="GMH06392.1"/>
    </source>
</evidence>
<dbReference type="AlphaFoldDB" id="A0AAD3S953"/>
<keyword evidence="2" id="KW-1185">Reference proteome</keyword>
<organism evidence="1 2">
    <name type="scientific">Nepenthes gracilis</name>
    <name type="common">Slender pitcher plant</name>
    <dbReference type="NCBI Taxonomy" id="150966"/>
    <lineage>
        <taxon>Eukaryota</taxon>
        <taxon>Viridiplantae</taxon>
        <taxon>Streptophyta</taxon>
        <taxon>Embryophyta</taxon>
        <taxon>Tracheophyta</taxon>
        <taxon>Spermatophyta</taxon>
        <taxon>Magnoliopsida</taxon>
        <taxon>eudicotyledons</taxon>
        <taxon>Gunneridae</taxon>
        <taxon>Pentapetalae</taxon>
        <taxon>Caryophyllales</taxon>
        <taxon>Nepenthaceae</taxon>
        <taxon>Nepenthes</taxon>
    </lineage>
</organism>
<protein>
    <submittedName>
        <fullName evidence="1">Uncharacterized protein</fullName>
    </submittedName>
</protein>
<name>A0AAD3S953_NEPGR</name>
<comment type="caution">
    <text evidence="1">The sequence shown here is derived from an EMBL/GenBank/DDBJ whole genome shotgun (WGS) entry which is preliminary data.</text>
</comment>
<evidence type="ECO:0000313" key="2">
    <source>
        <dbReference type="Proteomes" id="UP001279734"/>
    </source>
</evidence>
<dbReference type="EMBL" id="BSYO01000006">
    <property type="protein sequence ID" value="GMH06392.1"/>
    <property type="molecule type" value="Genomic_DNA"/>
</dbReference>
<accession>A0AAD3S953</accession>